<evidence type="ECO:0000313" key="3">
    <source>
        <dbReference type="Proteomes" id="UP000241229"/>
    </source>
</evidence>
<evidence type="ECO:0008006" key="4">
    <source>
        <dbReference type="Google" id="ProtNLM"/>
    </source>
</evidence>
<dbReference type="AlphaFoldDB" id="A0A2P7REK9"/>
<proteinExistence type="predicted"/>
<feature type="region of interest" description="Disordered" evidence="1">
    <location>
        <begin position="45"/>
        <end position="69"/>
    </location>
</feature>
<name>A0A2P7REK9_9HYPH</name>
<organism evidence="2 3">
    <name type="scientific">Kumtagia ephedrae</name>
    <dbReference type="NCBI Taxonomy" id="2116701"/>
    <lineage>
        <taxon>Bacteria</taxon>
        <taxon>Pseudomonadati</taxon>
        <taxon>Pseudomonadota</taxon>
        <taxon>Alphaproteobacteria</taxon>
        <taxon>Hyphomicrobiales</taxon>
        <taxon>Phyllobacteriaceae</taxon>
        <taxon>Kumtagia</taxon>
    </lineage>
</organism>
<dbReference type="EMBL" id="PXYK01000109">
    <property type="protein sequence ID" value="PSJ48622.1"/>
    <property type="molecule type" value="Genomic_DNA"/>
</dbReference>
<dbReference type="Proteomes" id="UP000241229">
    <property type="component" value="Unassembled WGS sequence"/>
</dbReference>
<reference evidence="2 3" key="1">
    <citation type="submission" date="2018-03" db="EMBL/GenBank/DDBJ databases">
        <title>The draft genome of Mesorhizobium sp. 6GN-30.</title>
        <authorList>
            <person name="Liu L."/>
            <person name="Li L."/>
            <person name="Wang T."/>
            <person name="Zhang X."/>
            <person name="Liang L."/>
        </authorList>
    </citation>
    <scope>NUCLEOTIDE SEQUENCE [LARGE SCALE GENOMIC DNA]</scope>
    <source>
        <strain evidence="2 3">6GN30</strain>
    </source>
</reference>
<accession>A0A2P7REK9</accession>
<keyword evidence="3" id="KW-1185">Reference proteome</keyword>
<evidence type="ECO:0000256" key="1">
    <source>
        <dbReference type="SAM" id="MobiDB-lite"/>
    </source>
</evidence>
<protein>
    <recommendedName>
        <fullName evidence="4">CBS domain-containing protein</fullName>
    </recommendedName>
</protein>
<sequence>TVAEAAPRFSAGAELLRVEDGEGRTAGALHRADVVELMMRGCEGAPAPVPQNGGRVPMSVPGIDTRPLAPRLDGGMLSIPWL</sequence>
<gene>
    <name evidence="2" type="ORF">C7I84_29470</name>
</gene>
<feature type="non-terminal residue" evidence="2">
    <location>
        <position position="1"/>
    </location>
</feature>
<feature type="non-terminal residue" evidence="2">
    <location>
        <position position="82"/>
    </location>
</feature>
<comment type="caution">
    <text evidence="2">The sequence shown here is derived from an EMBL/GenBank/DDBJ whole genome shotgun (WGS) entry which is preliminary data.</text>
</comment>
<evidence type="ECO:0000313" key="2">
    <source>
        <dbReference type="EMBL" id="PSJ48622.1"/>
    </source>
</evidence>